<dbReference type="InParanoid" id="M0MGQ8"/>
<dbReference type="RefSeq" id="WP_006078576.1">
    <property type="nucleotide sequence ID" value="NZ_AOMD01000029.1"/>
</dbReference>
<dbReference type="AlphaFoldDB" id="M0MGQ8"/>
<accession>M0MGQ8</accession>
<dbReference type="EMBL" id="AOMD01000029">
    <property type="protein sequence ID" value="EMA43595.1"/>
    <property type="molecule type" value="Genomic_DNA"/>
</dbReference>
<gene>
    <name evidence="1" type="ORF">C449_13587</name>
</gene>
<sequence>MNTIIYLDETAVNEILITHHGGKLEETIERVNSNVNMGGEVGGEATDPSGLFAKLKAAISANWERGKEEEFVYDLKDEMAKFALLLEVLEASGATQIDEGFSTRDRDELTTNSPVMISAPLIHTPIEEIKSEFDIEQTVGGMSEALGYFDKSGILDSEDSEELEEMQNELESLGHASKGAKMFFGSLMEHDDLYRTNTSSDVDFVMELPEQNFRTRPLDFPSSTKPYAVLAKISTKIERGDDVQLIPFADLAEKNTTNPRERKTEELKIRRDVANMANDILDGREISSSEFELSYPDVQIQPLAIY</sequence>
<proteinExistence type="predicted"/>
<dbReference type="Proteomes" id="UP000011669">
    <property type="component" value="Unassembled WGS sequence"/>
</dbReference>
<reference evidence="1 2" key="1">
    <citation type="journal article" date="2014" name="PLoS Genet.">
        <title>Phylogenetically driven sequencing of extremely halophilic archaea reveals strategies for static and dynamic osmo-response.</title>
        <authorList>
            <person name="Becker E.A."/>
            <person name="Seitzer P.M."/>
            <person name="Tritt A."/>
            <person name="Larsen D."/>
            <person name="Krusor M."/>
            <person name="Yao A.I."/>
            <person name="Wu D."/>
            <person name="Madern D."/>
            <person name="Eisen J.A."/>
            <person name="Darling A.E."/>
            <person name="Facciotti M.T."/>
        </authorList>
    </citation>
    <scope>NUCLEOTIDE SEQUENCE [LARGE SCALE GENOMIC DNA]</scope>
    <source>
        <strain evidence="1 2">DSM 5350</strain>
    </source>
</reference>
<organism evidence="1 2">
    <name type="scientific">Halococcus saccharolyticus DSM 5350</name>
    <dbReference type="NCBI Taxonomy" id="1227455"/>
    <lineage>
        <taxon>Archaea</taxon>
        <taxon>Methanobacteriati</taxon>
        <taxon>Methanobacteriota</taxon>
        <taxon>Stenosarchaea group</taxon>
        <taxon>Halobacteria</taxon>
        <taxon>Halobacteriales</taxon>
        <taxon>Halococcaceae</taxon>
        <taxon>Halococcus</taxon>
    </lineage>
</organism>
<keyword evidence="2" id="KW-1185">Reference proteome</keyword>
<evidence type="ECO:0000313" key="1">
    <source>
        <dbReference type="EMBL" id="EMA43595.1"/>
    </source>
</evidence>
<evidence type="ECO:0000313" key="2">
    <source>
        <dbReference type="Proteomes" id="UP000011669"/>
    </source>
</evidence>
<comment type="caution">
    <text evidence="1">The sequence shown here is derived from an EMBL/GenBank/DDBJ whole genome shotgun (WGS) entry which is preliminary data.</text>
</comment>
<dbReference type="OrthoDB" id="386309at2157"/>
<name>M0MGQ8_9EURY</name>
<protein>
    <submittedName>
        <fullName evidence="1">Uncharacterized protein</fullName>
    </submittedName>
</protein>
<dbReference type="Pfam" id="PF19952">
    <property type="entry name" value="DUF6414"/>
    <property type="match status" value="1"/>
</dbReference>
<dbReference type="InterPro" id="IPR045633">
    <property type="entry name" value="DUF6414"/>
</dbReference>